<protein>
    <submittedName>
        <fullName evidence="2">Alternative protein NDST1</fullName>
    </submittedName>
</protein>
<name>L0R5C1_HUMAN</name>
<sequence>MMCGVSCGKRLRQARGLPVTCSHVQTRSPHPPSLRPRQTWASW</sequence>
<feature type="region of interest" description="Disordered" evidence="1">
    <location>
        <begin position="20"/>
        <end position="43"/>
    </location>
</feature>
<accession>L0R5C1</accession>
<proteinExistence type="predicted"/>
<gene>
    <name evidence="2" type="primary">NDST1</name>
</gene>
<dbReference type="EMBL" id="HF548068">
    <property type="protein sequence ID" value="CCO13779.1"/>
    <property type="molecule type" value="Genomic_DNA"/>
</dbReference>
<dbReference type="AlphaFoldDB" id="L0R5C1"/>
<evidence type="ECO:0000256" key="1">
    <source>
        <dbReference type="SAM" id="MobiDB-lite"/>
    </source>
</evidence>
<reference evidence="2" key="1">
    <citation type="submission" date="2012-10" db="EMBL/GenBank/DDBJ databases">
        <title>Direct identification of alternative open reading frame translation products in human.</title>
        <authorList>
            <person name="Vanderperre B."/>
            <person name="Lucier J.-F."/>
            <person name="Motard J."/>
            <person name="Tremblay G."/>
            <person name="Vanderperre S."/>
            <person name="Wisztorski M."/>
            <person name="Salzet M."/>
            <person name="Boisvert F.-M."/>
            <person name="Roucou X."/>
        </authorList>
    </citation>
    <scope>NUCLEOTIDE SEQUENCE</scope>
</reference>
<dbReference type="ChiTaRS" id="NDST1">
    <property type="organism name" value="human"/>
</dbReference>
<evidence type="ECO:0000313" key="2">
    <source>
        <dbReference type="EMBL" id="CCO13779.1"/>
    </source>
</evidence>
<dbReference type="OrthoDB" id="8958249at2759"/>
<organism evidence="2">
    <name type="scientific">Homo sapiens</name>
    <name type="common">Human</name>
    <dbReference type="NCBI Taxonomy" id="9606"/>
    <lineage>
        <taxon>Eukaryota</taxon>
        <taxon>Metazoa</taxon>
        <taxon>Chordata</taxon>
        <taxon>Craniata</taxon>
        <taxon>Vertebrata</taxon>
        <taxon>Euteleostomi</taxon>
        <taxon>Mammalia</taxon>
        <taxon>Eutheria</taxon>
        <taxon>Euarchontoglires</taxon>
        <taxon>Primates</taxon>
        <taxon>Haplorrhini</taxon>
        <taxon>Catarrhini</taxon>
        <taxon>Hominidae</taxon>
        <taxon>Homo</taxon>
    </lineage>
</organism>